<feature type="region of interest" description="Disordered" evidence="1">
    <location>
        <begin position="287"/>
        <end position="321"/>
    </location>
</feature>
<evidence type="ECO:0000313" key="3">
    <source>
        <dbReference type="Proteomes" id="UP000244309"/>
    </source>
</evidence>
<dbReference type="AlphaFoldDB" id="A0A2V1B164"/>
<sequence>MVKRTAPKSQISTQNPAASAIKPPKFKEPNEKATPLGYASSVLNGDTVEGGLRSLTYKSIFASKLVDNLSTVRSCIVGEEADLSRISEKDWIKEETINRLREEVAEFKNRKDTRNQDNDEKISSFNLRLDDELNQRKEVTPQYSDELKSFYTMLYPDMNISFNNESYRISRKVSLPVDVKRMEDVQGFDGSIYAAKAEERRREEENERRKEQEQRELEQRANDAAMDVDAHEQPLDDFSEAYVDELPPDLSTSLGGDLPPDVAMDIPLGNDGFNNVPLNMNASASPHYDQNTGYTQSPGYSSNPSYTGSTNYNDPSMGPTY</sequence>
<feature type="region of interest" description="Disordered" evidence="1">
    <location>
        <begin position="1"/>
        <end position="33"/>
    </location>
</feature>
<feature type="region of interest" description="Disordered" evidence="1">
    <location>
        <begin position="196"/>
        <end position="226"/>
    </location>
</feature>
<evidence type="ECO:0000313" key="2">
    <source>
        <dbReference type="EMBL" id="PVH23709.1"/>
    </source>
</evidence>
<reference evidence="2 3" key="1">
    <citation type="submission" date="2017-12" db="EMBL/GenBank/DDBJ databases">
        <title>Genome Sequence of a Multidrug-Resistant Candida haemulonii Isolate from a Patient with Chronic Leg Ulcers in Israel.</title>
        <authorList>
            <person name="Chow N.A."/>
            <person name="Gade L."/>
            <person name="Batra D."/>
            <person name="Rowe L.A."/>
            <person name="Ben-Ami R."/>
            <person name="Loparev V.N."/>
            <person name="Litvintseva A.P."/>
        </authorList>
    </citation>
    <scope>NUCLEOTIDE SEQUENCE [LARGE SCALE GENOMIC DNA]</scope>
    <source>
        <strain evidence="2 3">B11899</strain>
    </source>
</reference>
<comment type="caution">
    <text evidence="2">The sequence shown here is derived from an EMBL/GenBank/DDBJ whole genome shotgun (WGS) entry which is preliminary data.</text>
</comment>
<dbReference type="EMBL" id="PKFO01000011">
    <property type="protein sequence ID" value="PVH23709.1"/>
    <property type="molecule type" value="Genomic_DNA"/>
</dbReference>
<organism evidence="2 3">
    <name type="scientific">Candidozyma haemuli</name>
    <dbReference type="NCBI Taxonomy" id="45357"/>
    <lineage>
        <taxon>Eukaryota</taxon>
        <taxon>Fungi</taxon>
        <taxon>Dikarya</taxon>
        <taxon>Ascomycota</taxon>
        <taxon>Saccharomycotina</taxon>
        <taxon>Pichiomycetes</taxon>
        <taxon>Metschnikowiaceae</taxon>
        <taxon>Candidozyma</taxon>
    </lineage>
</organism>
<dbReference type="VEuPathDB" id="FungiDB:CXQ85_004002"/>
<accession>A0A2V1B164</accession>
<evidence type="ECO:0000256" key="1">
    <source>
        <dbReference type="SAM" id="MobiDB-lite"/>
    </source>
</evidence>
<keyword evidence="3" id="KW-1185">Reference proteome</keyword>
<name>A0A2V1B164_9ASCO</name>
<feature type="compositionally biased region" description="Polar residues" evidence="1">
    <location>
        <begin position="287"/>
        <end position="314"/>
    </location>
</feature>
<feature type="compositionally biased region" description="Polar residues" evidence="1">
    <location>
        <begin position="7"/>
        <end position="17"/>
    </location>
</feature>
<protein>
    <submittedName>
        <fullName evidence="2">Uncharacterized protein</fullName>
    </submittedName>
</protein>
<gene>
    <name evidence="2" type="ORF">CXQ85_004002</name>
</gene>
<dbReference type="GeneID" id="37009332"/>
<feature type="compositionally biased region" description="Basic and acidic residues" evidence="1">
    <location>
        <begin position="196"/>
        <end position="221"/>
    </location>
</feature>
<dbReference type="OrthoDB" id="4095746at2759"/>
<proteinExistence type="predicted"/>
<dbReference type="RefSeq" id="XP_025344649.1">
    <property type="nucleotide sequence ID" value="XM_025487633.1"/>
</dbReference>
<dbReference type="Proteomes" id="UP000244309">
    <property type="component" value="Unassembled WGS sequence"/>
</dbReference>